<name>A0A6J6KFA9_9ZZZZ</name>
<protein>
    <submittedName>
        <fullName evidence="1">Unannotated protein</fullName>
    </submittedName>
</protein>
<evidence type="ECO:0000313" key="1">
    <source>
        <dbReference type="EMBL" id="CAB4647153.1"/>
    </source>
</evidence>
<dbReference type="EMBL" id="CAEZVY010000104">
    <property type="protein sequence ID" value="CAB4647153.1"/>
    <property type="molecule type" value="Genomic_DNA"/>
</dbReference>
<organism evidence="1">
    <name type="scientific">freshwater metagenome</name>
    <dbReference type="NCBI Taxonomy" id="449393"/>
    <lineage>
        <taxon>unclassified sequences</taxon>
        <taxon>metagenomes</taxon>
        <taxon>ecological metagenomes</taxon>
    </lineage>
</organism>
<sequence length="60" mass="6734">MSLRDIGKARQFRKVILGLAEWPPGLSQDAKGFLESTKFTLLERRVQFNLVHGGNNAACF</sequence>
<dbReference type="AlphaFoldDB" id="A0A6J6KFA9"/>
<proteinExistence type="predicted"/>
<accession>A0A6J6KFA9</accession>
<gene>
    <name evidence="1" type="ORF">UFOPK2158_00991</name>
</gene>
<reference evidence="1" key="1">
    <citation type="submission" date="2020-05" db="EMBL/GenBank/DDBJ databases">
        <authorList>
            <person name="Chiriac C."/>
            <person name="Salcher M."/>
            <person name="Ghai R."/>
            <person name="Kavagutti S V."/>
        </authorList>
    </citation>
    <scope>NUCLEOTIDE SEQUENCE</scope>
</reference>